<evidence type="ECO:0000313" key="2">
    <source>
        <dbReference type="EMBL" id="TXC75635.1"/>
    </source>
</evidence>
<reference evidence="2 3" key="1">
    <citation type="submission" date="2019-08" db="EMBL/GenBank/DDBJ databases">
        <title>Genome of Luteibaculum oceani JCM 18817.</title>
        <authorList>
            <person name="Bowman J.P."/>
        </authorList>
    </citation>
    <scope>NUCLEOTIDE SEQUENCE [LARGE SCALE GENOMIC DNA]</scope>
    <source>
        <strain evidence="2 3">JCM 18817</strain>
    </source>
</reference>
<dbReference type="NCBIfam" id="TIGR04183">
    <property type="entry name" value="Por_Secre_tail"/>
    <property type="match status" value="1"/>
</dbReference>
<dbReference type="SUPFAM" id="SSF63829">
    <property type="entry name" value="Calcium-dependent phosphotriesterase"/>
    <property type="match status" value="1"/>
</dbReference>
<dbReference type="AlphaFoldDB" id="A0A5C6UYC3"/>
<evidence type="ECO:0000256" key="1">
    <source>
        <dbReference type="ARBA" id="ARBA00022729"/>
    </source>
</evidence>
<dbReference type="OrthoDB" id="9811934at2"/>
<dbReference type="PANTHER" id="PTHR35580">
    <property type="entry name" value="CELL SURFACE GLYCOPROTEIN (S-LAYER PROTEIN)-LIKE PROTEIN"/>
    <property type="match status" value="1"/>
</dbReference>
<sequence length="1242" mass="137488">MTFNFSAISRALLPAIFVFFAVVTRAQTIDLKSFVPFDGIKKSGYHSSSILTSDNYGNTFILGEFDGFFDADPDSSAYELYSPTISSSGESMFISKFHENGDLDWAIVVNSESGVGPPTAAFTDSLGALYFVLKRLNKIKDGFSQIGSDTILLTEDFHLVKIDSTGKYLWDLPFKPDYPSKEYYPVYGLYEDSTFVMAYKTRKHSVFLALYDQNGDSILTKQIVSENISSNTLNVLNVESDSQGNLYVLGSFQGTCRPDITSEFYGVQSKGSNDVFVGKYDKNLNHIWSFGLGSAYPEIDQELVIDSKDSIYVKGIYRGATDFDPGVGDSTLTAPTSGRLFLAKYGPDKGFAWASSFKDVSEVSLHIDRERNRPILRGELAEEDTDLDPSPNISLIEGPAERWDAFIAQYTSNGHFISAYSWSFDPLVHIDGKGNLALTANISNDVLVDKQETVLVEVDPDSLGLSSEVLLARFNGFDTFNYAKVFGGYGWHSINSEVLGLKVHNQKAYVLMDWEGGEVDLDPSSDTVLIDSIPLNIAVYNADGSFDKAFGVANTFWNIRMGLVNENGIFLYGFGGYDTPLILGAGSDTVHIHQSWFVANLSLDGKIKWVVKEKIPGSGTIRFQLLDQNEDGIHQIAGYYATYGSPIDIDPTEGAKYVPDRGEGIFTMYIDADGNFINSHFHEGPVWPENFAFDREGNLLLAAKQLIKNFDLDPSANTVTVNPNQFYFAKFSPQLDIQWGFAYGGGSDEQLYDITVGSNNELYVLLDVRYGEGSLNPDPTGKATPLTEVENNVLIRYNSDGSYAWAREFEDYDFYADHKATGVCQDANGNIVVLGEFYKSLYLDKEGDGFELKAEGESPSLFLASYDTLGLFLGAKSIGGWGYQTTTSTNEGLIEVNTSGGFWIAGDFYDFINPDPEKLTTPFVLNTHSYADFIANYNFIPCSISEQELTDTLFISCQTTDSAQVKMEGSELGVNYFLRGATGEILSGPIKGTGSPIDFNLFGLEDEGRILYVSAKSETCVKVFSDKIILKKDVIPVQVDSIVSCFSYVWPVNGETYDSTGIYTLEYTNRWGCDSIHVLNLEVRFPEFDVEIVEKGFEISPQNAAFQWLDCNDNYSEIPGENSEFFYPTKSGDYAVRIVKNSCADTLGCYRFVYTDLFENQREFSDLKVIPNPSDGEFQISYAGTEAAQFVVLDGAGKKIEIANLKRSKGTIAFSMRSAKPGIYFGHLITETGSGIVKLIKK</sequence>
<comment type="caution">
    <text evidence="2">The sequence shown here is derived from an EMBL/GenBank/DDBJ whole genome shotgun (WGS) entry which is preliminary data.</text>
</comment>
<dbReference type="InterPro" id="IPR052918">
    <property type="entry name" value="Motility_Chemotaxis_Reg"/>
</dbReference>
<dbReference type="Proteomes" id="UP000321168">
    <property type="component" value="Unassembled WGS sequence"/>
</dbReference>
<proteinExistence type="predicted"/>
<dbReference type="EMBL" id="VORB01000012">
    <property type="protein sequence ID" value="TXC75635.1"/>
    <property type="molecule type" value="Genomic_DNA"/>
</dbReference>
<protein>
    <submittedName>
        <fullName evidence="2">T9SS type A sorting domain-containing protein</fullName>
    </submittedName>
</protein>
<dbReference type="PANTHER" id="PTHR35580:SF1">
    <property type="entry name" value="PHYTASE-LIKE DOMAIN-CONTAINING PROTEIN"/>
    <property type="match status" value="1"/>
</dbReference>
<organism evidence="2 3">
    <name type="scientific">Luteibaculum oceani</name>
    <dbReference type="NCBI Taxonomy" id="1294296"/>
    <lineage>
        <taxon>Bacteria</taxon>
        <taxon>Pseudomonadati</taxon>
        <taxon>Bacteroidota</taxon>
        <taxon>Flavobacteriia</taxon>
        <taxon>Flavobacteriales</taxon>
        <taxon>Luteibaculaceae</taxon>
        <taxon>Luteibaculum</taxon>
    </lineage>
</organism>
<keyword evidence="3" id="KW-1185">Reference proteome</keyword>
<evidence type="ECO:0000313" key="3">
    <source>
        <dbReference type="Proteomes" id="UP000321168"/>
    </source>
</evidence>
<keyword evidence="1" id="KW-0732">Signal</keyword>
<name>A0A5C6UYC3_9FLAO</name>
<accession>A0A5C6UYC3</accession>
<dbReference type="InterPro" id="IPR026444">
    <property type="entry name" value="Secre_tail"/>
</dbReference>
<dbReference type="RefSeq" id="WP_147015407.1">
    <property type="nucleotide sequence ID" value="NZ_VORB01000012.1"/>
</dbReference>
<gene>
    <name evidence="2" type="ORF">FRX97_11700</name>
</gene>